<evidence type="ECO:0000256" key="5">
    <source>
        <dbReference type="ARBA" id="ARBA00022833"/>
    </source>
</evidence>
<dbReference type="FunFam" id="3.30.160.60:FF:000526">
    <property type="entry name" value="PR domain zinc finger protein 12"/>
    <property type="match status" value="1"/>
</dbReference>
<evidence type="ECO:0000256" key="7">
    <source>
        <dbReference type="ARBA" id="ARBA00023163"/>
    </source>
</evidence>
<evidence type="ECO:0000256" key="4">
    <source>
        <dbReference type="ARBA" id="ARBA00022771"/>
    </source>
</evidence>
<dbReference type="SUPFAM" id="SSF82199">
    <property type="entry name" value="SET domain"/>
    <property type="match status" value="1"/>
</dbReference>
<dbReference type="GO" id="GO:0003677">
    <property type="term" value="F:DNA binding"/>
    <property type="evidence" value="ECO:0007669"/>
    <property type="project" value="UniProtKB-KW"/>
</dbReference>
<dbReference type="FunFam" id="3.30.160.60:FF:000501">
    <property type="entry name" value="PR domain zinc finger protein 12"/>
    <property type="match status" value="1"/>
</dbReference>
<dbReference type="GO" id="GO:0008270">
    <property type="term" value="F:zinc ion binding"/>
    <property type="evidence" value="ECO:0007669"/>
    <property type="project" value="UniProtKB-KW"/>
</dbReference>
<protein>
    <submittedName>
        <fullName evidence="12">Domain zinc finger 12b</fullName>
    </submittedName>
</protein>
<dbReference type="InterPro" id="IPR046341">
    <property type="entry name" value="SET_dom_sf"/>
</dbReference>
<evidence type="ECO:0000259" key="11">
    <source>
        <dbReference type="PROSITE" id="PS50157"/>
    </source>
</evidence>
<reference evidence="12" key="1">
    <citation type="submission" date="2023-08" db="EMBL/GenBank/DDBJ databases">
        <authorList>
            <person name="Alioto T."/>
            <person name="Alioto T."/>
            <person name="Gomez Garrido J."/>
        </authorList>
    </citation>
    <scope>NUCLEOTIDE SEQUENCE</scope>
</reference>
<feature type="domain" description="C2H2-type" evidence="11">
    <location>
        <begin position="237"/>
        <end position="269"/>
    </location>
</feature>
<gene>
    <name evidence="12" type="ORF">OCTVUL_1B031154</name>
</gene>
<evidence type="ECO:0000256" key="2">
    <source>
        <dbReference type="ARBA" id="ARBA00022723"/>
    </source>
</evidence>
<proteinExistence type="predicted"/>
<accession>A0AA36FJ44</accession>
<comment type="subcellular location">
    <subcellularLocation>
        <location evidence="1">Nucleus</location>
    </subcellularLocation>
</comment>
<feature type="compositionally biased region" description="Low complexity" evidence="10">
    <location>
        <begin position="145"/>
        <end position="157"/>
    </location>
</feature>
<feature type="compositionally biased region" description="Low complexity" evidence="10">
    <location>
        <begin position="284"/>
        <end position="305"/>
    </location>
</feature>
<dbReference type="InterPro" id="IPR036236">
    <property type="entry name" value="Znf_C2H2_sf"/>
</dbReference>
<keyword evidence="7" id="KW-0804">Transcription</keyword>
<feature type="compositionally biased region" description="Polar residues" evidence="10">
    <location>
        <begin position="158"/>
        <end position="172"/>
    </location>
</feature>
<evidence type="ECO:0000313" key="12">
    <source>
        <dbReference type="EMBL" id="CAI9738934.1"/>
    </source>
</evidence>
<dbReference type="PROSITE" id="PS00028">
    <property type="entry name" value="ZINC_FINGER_C2H2_1"/>
    <property type="match status" value="3"/>
</dbReference>
<keyword evidence="3" id="KW-0677">Repeat</keyword>
<dbReference type="Proteomes" id="UP001162480">
    <property type="component" value="Chromosome 22"/>
</dbReference>
<dbReference type="SUPFAM" id="SSF57667">
    <property type="entry name" value="beta-beta-alpha zinc fingers"/>
    <property type="match status" value="2"/>
</dbReference>
<feature type="domain" description="C2H2-type" evidence="11">
    <location>
        <begin position="181"/>
        <end position="208"/>
    </location>
</feature>
<feature type="domain" description="C2H2-type" evidence="11">
    <location>
        <begin position="209"/>
        <end position="236"/>
    </location>
</feature>
<dbReference type="EMBL" id="OX597835">
    <property type="protein sequence ID" value="CAI9738934.1"/>
    <property type="molecule type" value="Genomic_DNA"/>
</dbReference>
<dbReference type="PANTHER" id="PTHR24394:SF48">
    <property type="entry name" value="ZINC FINGER PROTEIN 771"/>
    <property type="match status" value="1"/>
</dbReference>
<dbReference type="AlphaFoldDB" id="A0AA36FJ44"/>
<keyword evidence="8" id="KW-0539">Nucleus</keyword>
<keyword evidence="2" id="KW-0479">Metal-binding</keyword>
<keyword evidence="13" id="KW-1185">Reference proteome</keyword>
<evidence type="ECO:0000256" key="1">
    <source>
        <dbReference type="ARBA" id="ARBA00004123"/>
    </source>
</evidence>
<evidence type="ECO:0000256" key="3">
    <source>
        <dbReference type="ARBA" id="ARBA00022737"/>
    </source>
</evidence>
<evidence type="ECO:0000256" key="10">
    <source>
        <dbReference type="SAM" id="MobiDB-lite"/>
    </source>
</evidence>
<dbReference type="InterPro" id="IPR013087">
    <property type="entry name" value="Znf_C2H2_type"/>
</dbReference>
<keyword evidence="4 9" id="KW-0863">Zinc-finger</keyword>
<evidence type="ECO:0000256" key="8">
    <source>
        <dbReference type="ARBA" id="ARBA00023242"/>
    </source>
</evidence>
<sequence length="305" mass="34325">MEITRDILRTVLYGHWRLTSSVTAGEGGGAADTGDRNLLPLLSTPPQVRLGFSSIPTYRFGVFSTCWIKAGTEMGPYIGRVVQCCEINMRIPNETMWEDIPPDQELLVWYSSRQDAYMGIPGMTSFSNSEYVKWKAESVNRNCKTTQHSVQSQVTQQNPQWNHSDGNRTSSNSLPTLGTRLHCVLCRRGFNSRSNLRSHMRIHTLEKPFVCKFCNRSFSQSSTLRNHTRLHTGEKPYRCTVCQSSYSQLAGLRAHQRSSRHRPHSDESFNNSSYHKQRPVVGLTSSSSSSSPSSTTTTATQNNPP</sequence>
<evidence type="ECO:0000256" key="9">
    <source>
        <dbReference type="PROSITE-ProRule" id="PRU00042"/>
    </source>
</evidence>
<dbReference type="SMART" id="SM00355">
    <property type="entry name" value="ZnF_C2H2"/>
    <property type="match status" value="3"/>
</dbReference>
<feature type="region of interest" description="Disordered" evidence="10">
    <location>
        <begin position="252"/>
        <end position="305"/>
    </location>
</feature>
<dbReference type="Pfam" id="PF12874">
    <property type="entry name" value="zf-met"/>
    <property type="match status" value="1"/>
</dbReference>
<dbReference type="PROSITE" id="PS50157">
    <property type="entry name" value="ZINC_FINGER_C2H2_2"/>
    <property type="match status" value="3"/>
</dbReference>
<evidence type="ECO:0000256" key="6">
    <source>
        <dbReference type="ARBA" id="ARBA00023015"/>
    </source>
</evidence>
<evidence type="ECO:0000313" key="13">
    <source>
        <dbReference type="Proteomes" id="UP001162480"/>
    </source>
</evidence>
<keyword evidence="5" id="KW-0862">Zinc</keyword>
<dbReference type="PANTHER" id="PTHR24394">
    <property type="entry name" value="ZINC FINGER PROTEIN"/>
    <property type="match status" value="1"/>
</dbReference>
<organism evidence="12 13">
    <name type="scientific">Octopus vulgaris</name>
    <name type="common">Common octopus</name>
    <dbReference type="NCBI Taxonomy" id="6645"/>
    <lineage>
        <taxon>Eukaryota</taxon>
        <taxon>Metazoa</taxon>
        <taxon>Spiralia</taxon>
        <taxon>Lophotrochozoa</taxon>
        <taxon>Mollusca</taxon>
        <taxon>Cephalopoda</taxon>
        <taxon>Coleoidea</taxon>
        <taxon>Octopodiformes</taxon>
        <taxon>Octopoda</taxon>
        <taxon>Incirrata</taxon>
        <taxon>Octopodidae</taxon>
        <taxon>Octopus</taxon>
    </lineage>
</organism>
<dbReference type="GO" id="GO:0005634">
    <property type="term" value="C:nucleus"/>
    <property type="evidence" value="ECO:0007669"/>
    <property type="project" value="UniProtKB-SubCell"/>
</dbReference>
<keyword evidence="6" id="KW-0805">Transcription regulation</keyword>
<dbReference type="Pfam" id="PF00096">
    <property type="entry name" value="zf-C2H2"/>
    <property type="match status" value="2"/>
</dbReference>
<dbReference type="GO" id="GO:0000981">
    <property type="term" value="F:DNA-binding transcription factor activity, RNA polymerase II-specific"/>
    <property type="evidence" value="ECO:0007669"/>
    <property type="project" value="TreeGrafter"/>
</dbReference>
<dbReference type="Gene3D" id="3.30.160.60">
    <property type="entry name" value="Classic Zinc Finger"/>
    <property type="match status" value="3"/>
</dbReference>
<name>A0AA36FJ44_OCTVU</name>
<dbReference type="Gene3D" id="2.170.270.10">
    <property type="entry name" value="SET domain"/>
    <property type="match status" value="1"/>
</dbReference>
<feature type="region of interest" description="Disordered" evidence="10">
    <location>
        <begin position="145"/>
        <end position="172"/>
    </location>
</feature>
<feature type="compositionally biased region" description="Basic residues" evidence="10">
    <location>
        <begin position="254"/>
        <end position="263"/>
    </location>
</feature>